<keyword evidence="1" id="KW-0489">Methyltransferase</keyword>
<dbReference type="GO" id="GO:0003723">
    <property type="term" value="F:RNA binding"/>
    <property type="evidence" value="ECO:0007669"/>
    <property type="project" value="UniProtKB-UniRule"/>
</dbReference>
<evidence type="ECO:0000256" key="1">
    <source>
        <dbReference type="PROSITE-ProRule" id="PRU01023"/>
    </source>
</evidence>
<dbReference type="InterPro" id="IPR029063">
    <property type="entry name" value="SAM-dependent_MTases_sf"/>
</dbReference>
<dbReference type="EMBL" id="JAAVMX010000011">
    <property type="protein sequence ID" value="KAF4504379.1"/>
    <property type="molecule type" value="Genomic_DNA"/>
</dbReference>
<feature type="compositionally biased region" description="Basic and acidic residues" evidence="2">
    <location>
        <begin position="272"/>
        <end position="283"/>
    </location>
</feature>
<feature type="domain" description="SAM-dependent MTase RsmB/NOP-type" evidence="3">
    <location>
        <begin position="1"/>
        <end position="237"/>
    </location>
</feature>
<feature type="binding site" evidence="1">
    <location>
        <position position="55"/>
    </location>
    <ligand>
        <name>S-adenosyl-L-methionine</name>
        <dbReference type="ChEBI" id="CHEBI:59789"/>
    </ligand>
</feature>
<dbReference type="OrthoDB" id="435282at2759"/>
<dbReference type="InterPro" id="IPR001678">
    <property type="entry name" value="MeTrfase_RsmB-F_NOP2_dom"/>
</dbReference>
<reference evidence="4 5" key="1">
    <citation type="journal article" date="2020" name="Genome Biol. Evol.">
        <title>A new high-quality draft genome assembly of the Chinese cordyceps Ophiocordyceps sinensis.</title>
        <authorList>
            <person name="Shu R."/>
            <person name="Zhang J."/>
            <person name="Meng Q."/>
            <person name="Zhang H."/>
            <person name="Zhou G."/>
            <person name="Li M."/>
            <person name="Wu P."/>
            <person name="Zhao Y."/>
            <person name="Chen C."/>
            <person name="Qin Q."/>
        </authorList>
    </citation>
    <scope>NUCLEOTIDE SEQUENCE [LARGE SCALE GENOMIC DNA]</scope>
    <source>
        <strain evidence="4 5">IOZ07</strain>
    </source>
</reference>
<comment type="caution">
    <text evidence="1">Lacks conserved residue(s) required for the propagation of feature annotation.</text>
</comment>
<comment type="similarity">
    <text evidence="1">Belongs to the class I-like SAM-binding methyltransferase superfamily. RsmB/NOP family.</text>
</comment>
<dbReference type="Gene3D" id="3.40.50.150">
    <property type="entry name" value="Vaccinia Virus protein VP39"/>
    <property type="match status" value="1"/>
</dbReference>
<keyword evidence="5" id="KW-1185">Reference proteome</keyword>
<sequence length="327" mass="35467">MIFAFEKDTRRAQTLEKMVRIAGSKSMTRIGFGQDFLQVDPQDAKFKDVGALLLDPSCSGSGIIGRDSMPELHLPGAPCEHAARGAAGPSKTRKRKLSQVRDESDKVMRDDDGNETVINSETDLAARLEALSSFQLMLLLHAFQFPAAKKVTYSTCSIYSEENEAVVMAALQSDVARRRGWRILLRDKQVGGMKEWPVRGLVGACGGDAAVADGCIRSQKDDGRGVMGFFVAGFIRDGARDGARDGSRDGARDGSRDEDSSPKTVAAEEEGPYLRDEDGRIVRDVMGMPALKSNGEPVRLDPREDADRGGRSSGDGDESDEWNGFGD</sequence>
<dbReference type="PROSITE" id="PS51686">
    <property type="entry name" value="SAM_MT_RSMB_NOP"/>
    <property type="match status" value="1"/>
</dbReference>
<feature type="binding site" evidence="1">
    <location>
        <position position="35"/>
    </location>
    <ligand>
        <name>S-adenosyl-L-methionine</name>
        <dbReference type="ChEBI" id="CHEBI:59789"/>
    </ligand>
</feature>
<feature type="compositionally biased region" description="Basic and acidic residues" evidence="2">
    <location>
        <begin position="99"/>
        <end position="111"/>
    </location>
</feature>
<accession>A0A8H4LRN0</accession>
<dbReference type="AlphaFoldDB" id="A0A8H4LRN0"/>
<dbReference type="SUPFAM" id="SSF53335">
    <property type="entry name" value="S-adenosyl-L-methionine-dependent methyltransferases"/>
    <property type="match status" value="1"/>
</dbReference>
<protein>
    <recommendedName>
        <fullName evidence="3">SAM-dependent MTase RsmB/NOP-type domain-containing protein</fullName>
    </recommendedName>
</protein>
<feature type="compositionally biased region" description="Basic and acidic residues" evidence="2">
    <location>
        <begin position="298"/>
        <end position="310"/>
    </location>
</feature>
<organism evidence="4 5">
    <name type="scientific">Ophiocordyceps sinensis</name>
    <dbReference type="NCBI Taxonomy" id="72228"/>
    <lineage>
        <taxon>Eukaryota</taxon>
        <taxon>Fungi</taxon>
        <taxon>Dikarya</taxon>
        <taxon>Ascomycota</taxon>
        <taxon>Pezizomycotina</taxon>
        <taxon>Sordariomycetes</taxon>
        <taxon>Hypocreomycetidae</taxon>
        <taxon>Hypocreales</taxon>
        <taxon>Ophiocordycipitaceae</taxon>
        <taxon>Ophiocordyceps</taxon>
    </lineage>
</organism>
<gene>
    <name evidence="4" type="ORF">G6O67_008535</name>
</gene>
<feature type="region of interest" description="Disordered" evidence="2">
    <location>
        <begin position="241"/>
        <end position="327"/>
    </location>
</feature>
<keyword evidence="1" id="KW-0949">S-adenosyl-L-methionine</keyword>
<keyword evidence="1" id="KW-0694">RNA-binding</keyword>
<dbReference type="Proteomes" id="UP000557566">
    <property type="component" value="Unassembled WGS sequence"/>
</dbReference>
<dbReference type="PANTHER" id="PTHR22807">
    <property type="entry name" value="NOP2 YEAST -RELATED NOL1/NOP2/FMU SUN DOMAIN-CONTAINING"/>
    <property type="match status" value="1"/>
</dbReference>
<name>A0A8H4LRN0_9HYPO</name>
<comment type="caution">
    <text evidence="4">The sequence shown here is derived from an EMBL/GenBank/DDBJ whole genome shotgun (WGS) entry which is preliminary data.</text>
</comment>
<dbReference type="GO" id="GO:0008173">
    <property type="term" value="F:RNA methyltransferase activity"/>
    <property type="evidence" value="ECO:0007669"/>
    <property type="project" value="InterPro"/>
</dbReference>
<feature type="compositionally biased region" description="Basic and acidic residues" evidence="2">
    <location>
        <begin position="241"/>
        <end position="261"/>
    </location>
</feature>
<feature type="region of interest" description="Disordered" evidence="2">
    <location>
        <begin position="78"/>
        <end position="114"/>
    </location>
</feature>
<dbReference type="PANTHER" id="PTHR22807:SF4">
    <property type="entry name" value="28S RRNA (CYTOSINE-C(5))-METHYLTRANSFERASE"/>
    <property type="match status" value="1"/>
</dbReference>
<feature type="active site" description="Nucleophile" evidence="1">
    <location>
        <position position="156"/>
    </location>
</feature>
<feature type="binding site" evidence="1">
    <location>
        <position position="6"/>
    </location>
    <ligand>
        <name>S-adenosyl-L-methionine</name>
        <dbReference type="ChEBI" id="CHEBI:59789"/>
    </ligand>
</feature>
<evidence type="ECO:0000313" key="5">
    <source>
        <dbReference type="Proteomes" id="UP000557566"/>
    </source>
</evidence>
<evidence type="ECO:0000256" key="2">
    <source>
        <dbReference type="SAM" id="MobiDB-lite"/>
    </source>
</evidence>
<proteinExistence type="inferred from homology"/>
<evidence type="ECO:0000259" key="3">
    <source>
        <dbReference type="PROSITE" id="PS51686"/>
    </source>
</evidence>
<keyword evidence="1" id="KW-0808">Transferase</keyword>
<dbReference type="GO" id="GO:0070475">
    <property type="term" value="P:rRNA base methylation"/>
    <property type="evidence" value="ECO:0007669"/>
    <property type="project" value="TreeGrafter"/>
</dbReference>
<dbReference type="GO" id="GO:0005730">
    <property type="term" value="C:nucleolus"/>
    <property type="evidence" value="ECO:0007669"/>
    <property type="project" value="TreeGrafter"/>
</dbReference>
<evidence type="ECO:0000313" key="4">
    <source>
        <dbReference type="EMBL" id="KAF4504379.1"/>
    </source>
</evidence>
<dbReference type="InterPro" id="IPR023267">
    <property type="entry name" value="RCMT"/>
</dbReference>